<keyword evidence="4" id="KW-1185">Reference proteome</keyword>
<dbReference type="EMBL" id="CATNWA010019880">
    <property type="protein sequence ID" value="CAI9615482.1"/>
    <property type="molecule type" value="Genomic_DNA"/>
</dbReference>
<feature type="non-terminal residue" evidence="3">
    <location>
        <position position="255"/>
    </location>
</feature>
<gene>
    <name evidence="3" type="ORF">SPARVUS_LOCUS15237820</name>
</gene>
<name>A0ABN9H377_9NEOB</name>
<proteinExistence type="predicted"/>
<evidence type="ECO:0000313" key="4">
    <source>
        <dbReference type="Proteomes" id="UP001162483"/>
    </source>
</evidence>
<protein>
    <submittedName>
        <fullName evidence="3">Uncharacterized protein</fullName>
    </submittedName>
</protein>
<sequence length="255" mass="27971">MGIKNHRITLQGCLLVWIGISLVLVKDTTESDTTADPTMEPSVTPMDATTNTTIGQPMEYIERSVPTDNSSMNVSNGFPTILPQGFPTILPQNSCHLFYCMGDSCYKNETSFLNSANTTCSSYCEMYRHNSSFYESRCNQHCMHHICNSTQQDGCALNCCNQSMCLTSEDMMGGNMTMYNQTAKTPVTATTTTTTTATTTTTIQYSDKKCRSFTCSGTDCYKNQAGAATKQCQVGKVHCELQKKVTNGEVSYEGG</sequence>
<evidence type="ECO:0000256" key="2">
    <source>
        <dbReference type="SAM" id="SignalP"/>
    </source>
</evidence>
<comment type="caution">
    <text evidence="3">The sequence shown here is derived from an EMBL/GenBank/DDBJ whole genome shotgun (WGS) entry which is preliminary data.</text>
</comment>
<feature type="signal peptide" evidence="2">
    <location>
        <begin position="1"/>
        <end position="25"/>
    </location>
</feature>
<evidence type="ECO:0000313" key="3">
    <source>
        <dbReference type="EMBL" id="CAI9615482.1"/>
    </source>
</evidence>
<accession>A0ABN9H377</accession>
<feature type="region of interest" description="Disordered" evidence="1">
    <location>
        <begin position="29"/>
        <end position="51"/>
    </location>
</feature>
<dbReference type="Proteomes" id="UP001162483">
    <property type="component" value="Unassembled WGS sequence"/>
</dbReference>
<feature type="chain" id="PRO_5045353709" evidence="2">
    <location>
        <begin position="26"/>
        <end position="255"/>
    </location>
</feature>
<evidence type="ECO:0000256" key="1">
    <source>
        <dbReference type="SAM" id="MobiDB-lite"/>
    </source>
</evidence>
<keyword evidence="2" id="KW-0732">Signal</keyword>
<organism evidence="3 4">
    <name type="scientific">Staurois parvus</name>
    <dbReference type="NCBI Taxonomy" id="386267"/>
    <lineage>
        <taxon>Eukaryota</taxon>
        <taxon>Metazoa</taxon>
        <taxon>Chordata</taxon>
        <taxon>Craniata</taxon>
        <taxon>Vertebrata</taxon>
        <taxon>Euteleostomi</taxon>
        <taxon>Amphibia</taxon>
        <taxon>Batrachia</taxon>
        <taxon>Anura</taxon>
        <taxon>Neobatrachia</taxon>
        <taxon>Ranoidea</taxon>
        <taxon>Ranidae</taxon>
        <taxon>Staurois</taxon>
    </lineage>
</organism>
<reference evidence="3" key="1">
    <citation type="submission" date="2023-05" db="EMBL/GenBank/DDBJ databases">
        <authorList>
            <person name="Stuckert A."/>
        </authorList>
    </citation>
    <scope>NUCLEOTIDE SEQUENCE</scope>
</reference>